<dbReference type="RefSeq" id="WP_188904989.1">
    <property type="nucleotide sequence ID" value="NZ_BMOM01000031.1"/>
</dbReference>
<accession>A0ABQ2GYF9</accession>
<comment type="caution">
    <text evidence="1">The sequence shown here is derived from an EMBL/GenBank/DDBJ whole genome shotgun (WGS) entry which is preliminary data.</text>
</comment>
<evidence type="ECO:0000313" key="2">
    <source>
        <dbReference type="Proteomes" id="UP000661918"/>
    </source>
</evidence>
<proteinExistence type="predicted"/>
<keyword evidence="2" id="KW-1185">Reference proteome</keyword>
<sequence>MSNFGQMVVNTFENLTPDLQGIYDAHKTKTLNEFTGPQSLSVLASGAASGALPGLHLLGATADLAFLMNRMAVCCYGIGAIKGHQALKVDVLEREDFALILALWAGDEDVARIVSSKIGADLLVVGGAKVGLKAVSKGIGHQLGVISGKKLAGKVGAKVGAKIGAKAGAKFAAGWIPVLGGVVGAGVNAYFLSDVMAAAQRFYDFKVEFIREHGLIQAHMTAAPAPALPAAQPADEQGGIIGELHRLGDLRSKQIITETEFELLKANLLRTLTAG</sequence>
<name>A0ABQ2GYF9_9DEIO</name>
<organism evidence="1 2">
    <name type="scientific">Deinococcus aerophilus</name>
    <dbReference type="NCBI Taxonomy" id="522488"/>
    <lineage>
        <taxon>Bacteria</taxon>
        <taxon>Thermotogati</taxon>
        <taxon>Deinococcota</taxon>
        <taxon>Deinococci</taxon>
        <taxon>Deinococcales</taxon>
        <taxon>Deinococcaceae</taxon>
        <taxon>Deinococcus</taxon>
    </lineage>
</organism>
<gene>
    <name evidence="1" type="ORF">GCM10010841_28160</name>
</gene>
<reference evidence="2" key="1">
    <citation type="journal article" date="2019" name="Int. J. Syst. Evol. Microbiol.">
        <title>The Global Catalogue of Microorganisms (GCM) 10K type strain sequencing project: providing services to taxonomists for standard genome sequencing and annotation.</title>
        <authorList>
            <consortium name="The Broad Institute Genomics Platform"/>
            <consortium name="The Broad Institute Genome Sequencing Center for Infectious Disease"/>
            <person name="Wu L."/>
            <person name="Ma J."/>
        </authorList>
    </citation>
    <scope>NUCLEOTIDE SEQUENCE [LARGE SCALE GENOMIC DNA]</scope>
    <source>
        <strain evidence="2">JCM 15443</strain>
    </source>
</reference>
<dbReference type="EMBL" id="BMOM01000031">
    <property type="protein sequence ID" value="GGM18419.1"/>
    <property type="molecule type" value="Genomic_DNA"/>
</dbReference>
<protein>
    <submittedName>
        <fullName evidence="1">Uncharacterized protein</fullName>
    </submittedName>
</protein>
<dbReference type="Proteomes" id="UP000661918">
    <property type="component" value="Unassembled WGS sequence"/>
</dbReference>
<evidence type="ECO:0000313" key="1">
    <source>
        <dbReference type="EMBL" id="GGM18419.1"/>
    </source>
</evidence>